<dbReference type="Pfam" id="PF00583">
    <property type="entry name" value="Acetyltransf_1"/>
    <property type="match status" value="1"/>
</dbReference>
<proteinExistence type="predicted"/>
<keyword evidence="3" id="KW-1185">Reference proteome</keyword>
<dbReference type="CDD" id="cd04301">
    <property type="entry name" value="NAT_SF"/>
    <property type="match status" value="1"/>
</dbReference>
<keyword evidence="2" id="KW-0689">Ribosomal protein</keyword>
<dbReference type="AlphaFoldDB" id="A0A1M6ANJ2"/>
<dbReference type="RefSeq" id="WP_073313163.1">
    <property type="nucleotide sequence ID" value="NZ_FQYP01000001.1"/>
</dbReference>
<evidence type="ECO:0000259" key="1">
    <source>
        <dbReference type="PROSITE" id="PS51186"/>
    </source>
</evidence>
<organism evidence="2 3">
    <name type="scientific">Aquimarina spongiae</name>
    <dbReference type="NCBI Taxonomy" id="570521"/>
    <lineage>
        <taxon>Bacteria</taxon>
        <taxon>Pseudomonadati</taxon>
        <taxon>Bacteroidota</taxon>
        <taxon>Flavobacteriia</taxon>
        <taxon>Flavobacteriales</taxon>
        <taxon>Flavobacteriaceae</taxon>
        <taxon>Aquimarina</taxon>
    </lineage>
</organism>
<dbReference type="GO" id="GO:0016747">
    <property type="term" value="F:acyltransferase activity, transferring groups other than amino-acyl groups"/>
    <property type="evidence" value="ECO:0007669"/>
    <property type="project" value="InterPro"/>
</dbReference>
<evidence type="ECO:0000313" key="3">
    <source>
        <dbReference type="Proteomes" id="UP000184432"/>
    </source>
</evidence>
<accession>A0A1M6ANJ2</accession>
<reference evidence="3" key="1">
    <citation type="submission" date="2016-11" db="EMBL/GenBank/DDBJ databases">
        <authorList>
            <person name="Varghese N."/>
            <person name="Submissions S."/>
        </authorList>
    </citation>
    <scope>NUCLEOTIDE SEQUENCE [LARGE SCALE GENOMIC DNA]</scope>
    <source>
        <strain evidence="3">DSM 22623</strain>
    </source>
</reference>
<dbReference type="InterPro" id="IPR016181">
    <property type="entry name" value="Acyl_CoA_acyltransferase"/>
</dbReference>
<dbReference type="SUPFAM" id="SSF55729">
    <property type="entry name" value="Acyl-CoA N-acyltransferases (Nat)"/>
    <property type="match status" value="1"/>
</dbReference>
<dbReference type="InterPro" id="IPR000182">
    <property type="entry name" value="GNAT_dom"/>
</dbReference>
<dbReference type="GO" id="GO:0005840">
    <property type="term" value="C:ribosome"/>
    <property type="evidence" value="ECO:0007669"/>
    <property type="project" value="UniProtKB-KW"/>
</dbReference>
<dbReference type="OrthoDB" id="7205533at2"/>
<protein>
    <submittedName>
        <fullName evidence="2">Ribosomal protein S18 acetylase RimI</fullName>
    </submittedName>
</protein>
<feature type="domain" description="N-acetyltransferase" evidence="1">
    <location>
        <begin position="2"/>
        <end position="172"/>
    </location>
</feature>
<gene>
    <name evidence="2" type="ORF">SAMN04488508_101390</name>
</gene>
<dbReference type="PROSITE" id="PS51186">
    <property type="entry name" value="GNAT"/>
    <property type="match status" value="1"/>
</dbReference>
<dbReference type="STRING" id="570521.SAMN04488508_101390"/>
<name>A0A1M6ANJ2_9FLAO</name>
<sequence length="172" mass="19866">MIDIRRATVQDTQSISQLGATTFDEAFGHLFIQRDDLNSYLTDTFAEEKIFRSLQKEKNVYWLATEDGVPVGYAKLQLDAPSEFIDSTKVCKLQKIYFLGSHVSKGIGSRLQQLVFEKAMEHNNHYLWLSALKENVGAVKFYERNDYEIVGEHPFTIGEQKFEFWVMGKKLV</sequence>
<evidence type="ECO:0000313" key="2">
    <source>
        <dbReference type="EMBL" id="SHI38042.1"/>
    </source>
</evidence>
<dbReference type="Proteomes" id="UP000184432">
    <property type="component" value="Unassembled WGS sequence"/>
</dbReference>
<keyword evidence="2" id="KW-0687">Ribonucleoprotein</keyword>
<dbReference type="EMBL" id="FQYP01000001">
    <property type="protein sequence ID" value="SHI38042.1"/>
    <property type="molecule type" value="Genomic_DNA"/>
</dbReference>
<dbReference type="Gene3D" id="3.40.630.30">
    <property type="match status" value="1"/>
</dbReference>